<sequence>MPSQRRLRLAVVAVITILFLTFYYSGEASKIQNQKFYRSTVDAMKAKEANHAKTQEKIQNAMHAPGGSGAGTGAGAGAVAGNGAGDGTHDAPAPKVAIPPANDETEEIPIAGRTKMTVPKKGTEVKEGGESAQSEEDKEREIKEQKEADAKSELNDILKRAPGMMDPGTTKDTTKEALTHMTVIIFSKSYCPHSKRAKTILLEHYAIQPKPFVVELDQHPLGPYLQALLGQKTGRRTVPNVLVSGKSIGGGDDVAALEQSDELASTLKSLGGKWIVDVEHLEVEKGL</sequence>
<dbReference type="InterPro" id="IPR014025">
    <property type="entry name" value="Glutaredoxin_subgr"/>
</dbReference>
<keyword evidence="2" id="KW-1133">Transmembrane helix</keyword>
<dbReference type="GO" id="GO:0005796">
    <property type="term" value="C:Golgi lumen"/>
    <property type="evidence" value="ECO:0007669"/>
    <property type="project" value="TreeGrafter"/>
</dbReference>
<feature type="region of interest" description="Disordered" evidence="1">
    <location>
        <begin position="119"/>
        <end position="152"/>
    </location>
</feature>
<dbReference type="GO" id="GO:0015038">
    <property type="term" value="F:glutathione disulfide oxidoreductase activity"/>
    <property type="evidence" value="ECO:0007669"/>
    <property type="project" value="TreeGrafter"/>
</dbReference>
<evidence type="ECO:0000256" key="2">
    <source>
        <dbReference type="SAM" id="Phobius"/>
    </source>
</evidence>
<dbReference type="InterPro" id="IPR036249">
    <property type="entry name" value="Thioredoxin-like_sf"/>
</dbReference>
<gene>
    <name evidence="4" type="ORF">PSALAMII_LOCUS214</name>
</gene>
<dbReference type="OrthoDB" id="10252633at2759"/>
<dbReference type="PROSITE" id="PS51354">
    <property type="entry name" value="GLUTAREDOXIN_2"/>
    <property type="match status" value="1"/>
</dbReference>
<feature type="compositionally biased region" description="Basic and acidic residues" evidence="1">
    <location>
        <begin position="121"/>
        <end position="152"/>
    </location>
</feature>
<feature type="compositionally biased region" description="Gly residues" evidence="1">
    <location>
        <begin position="66"/>
        <end position="86"/>
    </location>
</feature>
<dbReference type="Gene3D" id="3.40.30.10">
    <property type="entry name" value="Glutaredoxin"/>
    <property type="match status" value="1"/>
</dbReference>
<dbReference type="InterPro" id="IPR002109">
    <property type="entry name" value="Glutaredoxin"/>
</dbReference>
<dbReference type="NCBIfam" id="TIGR02180">
    <property type="entry name" value="GRX_euk"/>
    <property type="match status" value="1"/>
</dbReference>
<reference evidence="4" key="1">
    <citation type="submission" date="2021-07" db="EMBL/GenBank/DDBJ databases">
        <authorList>
            <person name="Branca A.L. A."/>
        </authorList>
    </citation>
    <scope>NUCLEOTIDE SEQUENCE</scope>
</reference>
<evidence type="ECO:0000259" key="3">
    <source>
        <dbReference type="Pfam" id="PF00462"/>
    </source>
</evidence>
<dbReference type="Proteomes" id="UP001152646">
    <property type="component" value="Unassembled WGS sequence"/>
</dbReference>
<keyword evidence="2" id="KW-0812">Transmembrane</keyword>
<dbReference type="GO" id="GO:0005801">
    <property type="term" value="C:cis-Golgi network"/>
    <property type="evidence" value="ECO:0007669"/>
    <property type="project" value="TreeGrafter"/>
</dbReference>
<dbReference type="GO" id="GO:0034599">
    <property type="term" value="P:cellular response to oxidative stress"/>
    <property type="evidence" value="ECO:0007669"/>
    <property type="project" value="TreeGrafter"/>
</dbReference>
<dbReference type="EMBL" id="CAJVPA010000011">
    <property type="protein sequence ID" value="CAG8227007.1"/>
    <property type="molecule type" value="Genomic_DNA"/>
</dbReference>
<dbReference type="SUPFAM" id="SSF52833">
    <property type="entry name" value="Thioredoxin-like"/>
    <property type="match status" value="1"/>
</dbReference>
<keyword evidence="2" id="KW-0472">Membrane</keyword>
<evidence type="ECO:0000313" key="5">
    <source>
        <dbReference type="Proteomes" id="UP001152646"/>
    </source>
</evidence>
<feature type="region of interest" description="Disordered" evidence="1">
    <location>
        <begin position="62"/>
        <end position="100"/>
    </location>
</feature>
<evidence type="ECO:0000313" key="4">
    <source>
        <dbReference type="EMBL" id="CAG8227007.1"/>
    </source>
</evidence>
<evidence type="ECO:0000256" key="1">
    <source>
        <dbReference type="SAM" id="MobiDB-lite"/>
    </source>
</evidence>
<proteinExistence type="predicted"/>
<dbReference type="InterPro" id="IPR011899">
    <property type="entry name" value="Glutaredoxin_euk/vir"/>
</dbReference>
<organism evidence="4 5">
    <name type="scientific">Penicillium salamii</name>
    <dbReference type="NCBI Taxonomy" id="1612424"/>
    <lineage>
        <taxon>Eukaryota</taxon>
        <taxon>Fungi</taxon>
        <taxon>Dikarya</taxon>
        <taxon>Ascomycota</taxon>
        <taxon>Pezizomycotina</taxon>
        <taxon>Eurotiomycetes</taxon>
        <taxon>Eurotiomycetidae</taxon>
        <taxon>Eurotiales</taxon>
        <taxon>Aspergillaceae</taxon>
        <taxon>Penicillium</taxon>
    </lineage>
</organism>
<accession>A0A9W4I6A4</accession>
<dbReference type="PANTHER" id="PTHR45694">
    <property type="entry name" value="GLUTAREDOXIN 2"/>
    <property type="match status" value="1"/>
</dbReference>
<dbReference type="CDD" id="cd03419">
    <property type="entry name" value="GRX_GRXh_1_2_like"/>
    <property type="match status" value="1"/>
</dbReference>
<dbReference type="GO" id="GO:0000324">
    <property type="term" value="C:fungal-type vacuole"/>
    <property type="evidence" value="ECO:0007669"/>
    <property type="project" value="TreeGrafter"/>
</dbReference>
<dbReference type="AlphaFoldDB" id="A0A9W4I6A4"/>
<dbReference type="PRINTS" id="PR00160">
    <property type="entry name" value="GLUTAREDOXIN"/>
</dbReference>
<feature type="domain" description="Glutaredoxin" evidence="3">
    <location>
        <begin position="183"/>
        <end position="248"/>
    </location>
</feature>
<dbReference type="Pfam" id="PF00462">
    <property type="entry name" value="Glutaredoxin"/>
    <property type="match status" value="1"/>
</dbReference>
<dbReference type="PANTHER" id="PTHR45694:SF5">
    <property type="entry name" value="GLUTAREDOXIN 2"/>
    <property type="match status" value="1"/>
</dbReference>
<comment type="caution">
    <text evidence="4">The sequence shown here is derived from an EMBL/GenBank/DDBJ whole genome shotgun (WGS) entry which is preliminary data.</text>
</comment>
<name>A0A9W4I6A4_9EURO</name>
<feature type="transmembrane region" description="Helical" evidence="2">
    <location>
        <begin position="7"/>
        <end position="26"/>
    </location>
</feature>
<protein>
    <recommendedName>
        <fullName evidence="3">Glutaredoxin domain-containing protein</fullName>
    </recommendedName>
</protein>